<evidence type="ECO:0000313" key="2">
    <source>
        <dbReference type="EMBL" id="AGN11277.1"/>
    </source>
</evidence>
<protein>
    <submittedName>
        <fullName evidence="2">Uncharacterized protein</fullName>
    </submittedName>
</protein>
<dbReference type="KEGG" id="saga:M5M_01942"/>
<dbReference type="OrthoDB" id="5704937at2"/>
<dbReference type="HOGENOM" id="CLU_2737846_0_0_6"/>
<dbReference type="AlphaFoldDB" id="R9S392"/>
<dbReference type="Proteomes" id="UP000000466">
    <property type="component" value="Chromosome"/>
</dbReference>
<gene>
    <name evidence="2" type="ordered locus">M5M_01942</name>
</gene>
<sequence>MNDKHKPLFVERRSGADRRKDPDRCAGMTFDLYHRKRRRSKDRRAVGRSLTEDIVAFYSAQETEAKDTPVH</sequence>
<dbReference type="EMBL" id="CP003746">
    <property type="protein sequence ID" value="AGN11277.1"/>
    <property type="molecule type" value="Genomic_DNA"/>
</dbReference>
<feature type="region of interest" description="Disordered" evidence="1">
    <location>
        <begin position="1"/>
        <end position="23"/>
    </location>
</feature>
<keyword evidence="3" id="KW-1185">Reference proteome</keyword>
<dbReference type="eggNOG" id="ENOG5033P9U">
    <property type="taxonomic scope" value="Bacteria"/>
</dbReference>
<accession>R9S392</accession>
<organism evidence="2 3">
    <name type="scientific">Simiduia agarivorans (strain DSM 21679 / JCM 13881 / BCRC 17597 / SA1)</name>
    <dbReference type="NCBI Taxonomy" id="1117647"/>
    <lineage>
        <taxon>Bacteria</taxon>
        <taxon>Pseudomonadati</taxon>
        <taxon>Pseudomonadota</taxon>
        <taxon>Gammaproteobacteria</taxon>
        <taxon>Cellvibrionales</taxon>
        <taxon>Cellvibrionaceae</taxon>
        <taxon>Simiduia</taxon>
    </lineage>
</organism>
<name>R9S392_SIMAS</name>
<reference evidence="2 3" key="1">
    <citation type="journal article" date="2013" name="Genome Announc.">
        <title>Complete genome sequence of Simiduia agarivorans SA1(T), a marine bacterium able to degrade a variety of polysaccharides.</title>
        <authorList>
            <person name="Lin S.Y."/>
            <person name="Shieh W.Y."/>
            <person name="Chen J.S."/>
            <person name="Tang S.L."/>
        </authorList>
    </citation>
    <scope>NUCLEOTIDE SEQUENCE [LARGE SCALE GENOMIC DNA]</scope>
    <source>
        <strain evidence="3">DSM 21679 / JCM 13881 / BCRC 17597 / SA1</strain>
    </source>
</reference>
<proteinExistence type="predicted"/>
<dbReference type="RefSeq" id="WP_016389169.1">
    <property type="nucleotide sequence ID" value="NC_018868.3"/>
</dbReference>
<evidence type="ECO:0000313" key="3">
    <source>
        <dbReference type="Proteomes" id="UP000000466"/>
    </source>
</evidence>
<evidence type="ECO:0000256" key="1">
    <source>
        <dbReference type="SAM" id="MobiDB-lite"/>
    </source>
</evidence>